<sequence>MAGLVRNNTDPVDICTDYSMELFLPNERYTSGGETHLNFTSDFRDEGYGFKVTIVQVDLGATQPPTAASTTAVQIVETTTSETIAASTTAAQTTETTPASTTSAQTTETTLESTTAAQTTKTTAASATVGTITETTVQSTTSQTTAVPPTVQSVSSTITASTAESTAAESTAAPHTNPTTETIESNETTQDSTTTTSSTSVTTKPEVTVSSTELPPTTSFPETTTTGFFDALTTSAKVVAVTGLRSKLSCTHPFHGNSKSKPDRGITPVMSRELWLRLQLSVPIGEAILLLATPECEEKNTKNVPTRQGNLEKVQIQENWTRWTTAISPKKHMFPEGEETYNTCKEGAYLTITRRCLHHPSTFCASEETKPGHTLSKKTIADINYLRSQIPEIKKYTVSLISWDSYTTKKYPISISPVTRLNTSAEVEEFQDSLDDDSKKKLIHAMASLQGGEHAGEICRAGMRSIMTNNCMSQLSGTGQKGKIAFIGTPLYKIILSAARKSLKKTIPFKTIKREVLDILRFAPYLPINYAKKKRGKKSNPKEGEFPSDSE</sequence>
<reference evidence="2" key="1">
    <citation type="journal article" date="2012" name="Nature">
        <title>The oyster genome reveals stress adaptation and complexity of shell formation.</title>
        <authorList>
            <person name="Zhang G."/>
            <person name="Fang X."/>
            <person name="Guo X."/>
            <person name="Li L."/>
            <person name="Luo R."/>
            <person name="Xu F."/>
            <person name="Yang P."/>
            <person name="Zhang L."/>
            <person name="Wang X."/>
            <person name="Qi H."/>
            <person name="Xiong Z."/>
            <person name="Que H."/>
            <person name="Xie Y."/>
            <person name="Holland P.W."/>
            <person name="Paps J."/>
            <person name="Zhu Y."/>
            <person name="Wu F."/>
            <person name="Chen Y."/>
            <person name="Wang J."/>
            <person name="Peng C."/>
            <person name="Meng J."/>
            <person name="Yang L."/>
            <person name="Liu J."/>
            <person name="Wen B."/>
            <person name="Zhang N."/>
            <person name="Huang Z."/>
            <person name="Zhu Q."/>
            <person name="Feng Y."/>
            <person name="Mount A."/>
            <person name="Hedgecock D."/>
            <person name="Xu Z."/>
            <person name="Liu Y."/>
            <person name="Domazet-Loso T."/>
            <person name="Du Y."/>
            <person name="Sun X."/>
            <person name="Zhang S."/>
            <person name="Liu B."/>
            <person name="Cheng P."/>
            <person name="Jiang X."/>
            <person name="Li J."/>
            <person name="Fan D."/>
            <person name="Wang W."/>
            <person name="Fu W."/>
            <person name="Wang T."/>
            <person name="Wang B."/>
            <person name="Zhang J."/>
            <person name="Peng Z."/>
            <person name="Li Y."/>
            <person name="Li N."/>
            <person name="Wang J."/>
            <person name="Chen M."/>
            <person name="He Y."/>
            <person name="Tan F."/>
            <person name="Song X."/>
            <person name="Zheng Q."/>
            <person name="Huang R."/>
            <person name="Yang H."/>
            <person name="Du X."/>
            <person name="Chen L."/>
            <person name="Yang M."/>
            <person name="Gaffney P.M."/>
            <person name="Wang S."/>
            <person name="Luo L."/>
            <person name="She Z."/>
            <person name="Ming Y."/>
            <person name="Huang W."/>
            <person name="Zhang S."/>
            <person name="Huang B."/>
            <person name="Zhang Y."/>
            <person name="Qu T."/>
            <person name="Ni P."/>
            <person name="Miao G."/>
            <person name="Wang J."/>
            <person name="Wang Q."/>
            <person name="Steinberg C.E."/>
            <person name="Wang H."/>
            <person name="Li N."/>
            <person name="Qian L."/>
            <person name="Zhang G."/>
            <person name="Li Y."/>
            <person name="Yang H."/>
            <person name="Liu X."/>
            <person name="Wang J."/>
            <person name="Yin Y."/>
            <person name="Wang J."/>
        </authorList>
    </citation>
    <scope>NUCLEOTIDE SEQUENCE [LARGE SCALE GENOMIC DNA]</scope>
    <source>
        <strain evidence="2">05x7-T-G4-1.051#20</strain>
    </source>
</reference>
<dbReference type="AlphaFoldDB" id="K1QJT0"/>
<dbReference type="HOGENOM" id="CLU_494551_0_0_1"/>
<feature type="compositionally biased region" description="Low complexity" evidence="1">
    <location>
        <begin position="185"/>
        <end position="221"/>
    </location>
</feature>
<gene>
    <name evidence="2" type="ORF">CGI_10021446</name>
</gene>
<feature type="region of interest" description="Disordered" evidence="1">
    <location>
        <begin position="83"/>
        <end position="119"/>
    </location>
</feature>
<dbReference type="InParanoid" id="K1QJT0"/>
<feature type="compositionally biased region" description="Low complexity" evidence="1">
    <location>
        <begin position="136"/>
        <end position="173"/>
    </location>
</feature>
<evidence type="ECO:0000256" key="1">
    <source>
        <dbReference type="SAM" id="MobiDB-lite"/>
    </source>
</evidence>
<dbReference type="EMBL" id="JH817296">
    <property type="protein sequence ID" value="EKC34028.1"/>
    <property type="molecule type" value="Genomic_DNA"/>
</dbReference>
<proteinExistence type="predicted"/>
<feature type="compositionally biased region" description="Polar residues" evidence="1">
    <location>
        <begin position="174"/>
        <end position="183"/>
    </location>
</feature>
<name>K1QJT0_MAGGI</name>
<protein>
    <submittedName>
        <fullName evidence="2">Uncharacterized protein</fullName>
    </submittedName>
</protein>
<accession>K1QJT0</accession>
<feature type="region of interest" description="Disordered" evidence="1">
    <location>
        <begin position="136"/>
        <end position="221"/>
    </location>
</feature>
<evidence type="ECO:0000313" key="2">
    <source>
        <dbReference type="EMBL" id="EKC34028.1"/>
    </source>
</evidence>
<organism evidence="2">
    <name type="scientific">Magallana gigas</name>
    <name type="common">Pacific oyster</name>
    <name type="synonym">Crassostrea gigas</name>
    <dbReference type="NCBI Taxonomy" id="29159"/>
    <lineage>
        <taxon>Eukaryota</taxon>
        <taxon>Metazoa</taxon>
        <taxon>Spiralia</taxon>
        <taxon>Lophotrochozoa</taxon>
        <taxon>Mollusca</taxon>
        <taxon>Bivalvia</taxon>
        <taxon>Autobranchia</taxon>
        <taxon>Pteriomorphia</taxon>
        <taxon>Ostreida</taxon>
        <taxon>Ostreoidea</taxon>
        <taxon>Ostreidae</taxon>
        <taxon>Magallana</taxon>
    </lineage>
</organism>